<name>A0A179F231_PURLI</name>
<protein>
    <submittedName>
        <fullName evidence="3">Telomerase-binding protein EST1A</fullName>
    </submittedName>
</protein>
<dbReference type="InterPro" id="IPR011990">
    <property type="entry name" value="TPR-like_helical_dom_sf"/>
</dbReference>
<comment type="caution">
    <text evidence="3">The sequence shown here is derived from an EMBL/GenBank/DDBJ whole genome shotgun (WGS) entry which is preliminary data.</text>
</comment>
<reference evidence="3 4" key="1">
    <citation type="submission" date="2016-02" db="EMBL/GenBank/DDBJ databases">
        <title>Biosynthesis of antibiotic leucinostatins and their inhibition on Phytophthora in bio-control Purpureocillium lilacinum.</title>
        <authorList>
            <person name="Wang G."/>
            <person name="Liu Z."/>
            <person name="Lin R."/>
            <person name="Li E."/>
            <person name="Mao Z."/>
            <person name="Ling J."/>
            <person name="Yin W."/>
            <person name="Xie B."/>
        </authorList>
    </citation>
    <scope>NUCLEOTIDE SEQUENCE [LARGE SCALE GENOMIC DNA]</scope>
    <source>
        <strain evidence="3">PLFJ-1</strain>
    </source>
</reference>
<dbReference type="STRING" id="33203.A0A179F231"/>
<feature type="region of interest" description="Disordered" evidence="1">
    <location>
        <begin position="640"/>
        <end position="661"/>
    </location>
</feature>
<dbReference type="GO" id="GO:0005697">
    <property type="term" value="C:telomerase holoenzyme complex"/>
    <property type="evidence" value="ECO:0007669"/>
    <property type="project" value="TreeGrafter"/>
</dbReference>
<dbReference type="AlphaFoldDB" id="A0A179F231"/>
<dbReference type="GO" id="GO:0000184">
    <property type="term" value="P:nuclear-transcribed mRNA catabolic process, nonsense-mediated decay"/>
    <property type="evidence" value="ECO:0007669"/>
    <property type="project" value="TreeGrafter"/>
</dbReference>
<evidence type="ECO:0000259" key="2">
    <source>
        <dbReference type="Pfam" id="PF10373"/>
    </source>
</evidence>
<evidence type="ECO:0000313" key="4">
    <source>
        <dbReference type="Proteomes" id="UP000078340"/>
    </source>
</evidence>
<dbReference type="SUPFAM" id="SSF48452">
    <property type="entry name" value="TPR-like"/>
    <property type="match status" value="1"/>
</dbReference>
<dbReference type="OMA" id="IRDRERW"/>
<dbReference type="Proteomes" id="UP000078340">
    <property type="component" value="Unassembled WGS sequence"/>
</dbReference>
<proteinExistence type="predicted"/>
<dbReference type="GO" id="GO:0070034">
    <property type="term" value="F:telomerase RNA binding"/>
    <property type="evidence" value="ECO:0007669"/>
    <property type="project" value="TreeGrafter"/>
</dbReference>
<feature type="compositionally biased region" description="Polar residues" evidence="1">
    <location>
        <begin position="70"/>
        <end position="94"/>
    </location>
</feature>
<gene>
    <name evidence="3" type="ORF">VFPFJ_11572</name>
</gene>
<dbReference type="PANTHER" id="PTHR15696">
    <property type="entry name" value="SMG-7 SUPPRESSOR WITH MORPHOLOGICAL EFFECT ON GENITALIA PROTEIN 7"/>
    <property type="match status" value="1"/>
</dbReference>
<feature type="domain" description="DNA/RNA-binding" evidence="2">
    <location>
        <begin position="312"/>
        <end position="578"/>
    </location>
</feature>
<organism evidence="3 4">
    <name type="scientific">Purpureocillium lilacinum</name>
    <name type="common">Paecilomyces lilacinus</name>
    <dbReference type="NCBI Taxonomy" id="33203"/>
    <lineage>
        <taxon>Eukaryota</taxon>
        <taxon>Fungi</taxon>
        <taxon>Dikarya</taxon>
        <taxon>Ascomycota</taxon>
        <taxon>Pezizomycotina</taxon>
        <taxon>Sordariomycetes</taxon>
        <taxon>Hypocreomycetidae</taxon>
        <taxon>Hypocreales</taxon>
        <taxon>Ophiocordycipitaceae</taxon>
        <taxon>Purpureocillium</taxon>
    </lineage>
</organism>
<dbReference type="EMBL" id="LSBI01000049">
    <property type="protein sequence ID" value="OAQ59506.1"/>
    <property type="molecule type" value="Genomic_DNA"/>
</dbReference>
<dbReference type="FunFam" id="1.25.40.10:FF:000202">
    <property type="entry name" value="Unplaced genomic scaffold supercont1.7, whole genome shotgun sequence"/>
    <property type="match status" value="1"/>
</dbReference>
<dbReference type="InterPro" id="IPR018834">
    <property type="entry name" value="DNA/RNA-bd_Est1-type"/>
</dbReference>
<sequence length="840" mass="95716">MCRSHPTARSPEATSPGRPTRKRLVPGAPVSLDRADVLDRLEDPEDQSQGYQRRSNKKLCSPPASVAQVRGSSPPTSGHSCARPSDSSDLNRSFASKHQRPTTRHLYNPDDDARRSSPTRTLRGPQRDYDSPEPTSPTDMIRQPETRLITPEQIFAEVKGIYAGLVMLESKCIEYDSTQETKELSQEQYQALIALHRSVLHEHHDFLLASQHPSASDAVHRLASRYAMPARLWRHGIHPFLELLRHKLPESLEHMLSFISIAYSMMAVLYEIVPAFEDTWIEYLGDLGRYRMAIEDNDIRDRERWTGVSKYWYSKASDKSPTTGRLYHHLAILARPNALQQLYFYAKSLCVPIPFPSARESVMTLFDPLLSGGNQRLGPIDAAFVRVHGILFSGKSKEQLEGSMNEFLSLLDDRIDREHSNWLEAVRYYVGISLCCLLLGFGAESNVLMKALMEQQNEAEADYDFVAEHEWEYVDENFEQTLRFAARTQEIVLRRWGDKNTLSYIHTTLVFMLRMSRLSAAMSHLEDLFPWKLTSVTLNYLMKTIKTEPRIDADKLPGPEKGEEPIPLPEDYALRGLLFAEDFFPNGWFDNERLDETDRYLETGSKTVERQERILWVGRRIANAGKWLTWDAEARQFDVGRSPPHRCRPGTRAGGNGGRRRKKRLTTVILFRHRRRLRLLSFSRRDEGWRQLPRRKYRNAGPGGDCSRPKYQLAHERLLRRGDSVTSRRDLRSWRPLEYGLMARERKTAAYNQESHWLLSATATGATSSLPYGPAVTVSYCRVSSGAGEPSADAGERGTSTVSNDARVCRPGRVGAEGVVIHTWLQTTQAQPMTCCGVEP</sequence>
<dbReference type="InterPro" id="IPR045153">
    <property type="entry name" value="Est1/Ebs1-like"/>
</dbReference>
<dbReference type="GO" id="GO:0042162">
    <property type="term" value="F:telomeric DNA binding"/>
    <property type="evidence" value="ECO:0007669"/>
    <property type="project" value="TreeGrafter"/>
</dbReference>
<dbReference type="Pfam" id="PF10373">
    <property type="entry name" value="EST1_DNA_bind"/>
    <property type="match status" value="1"/>
</dbReference>
<dbReference type="Gene3D" id="1.25.40.10">
    <property type="entry name" value="Tetratricopeptide repeat domain"/>
    <property type="match status" value="1"/>
</dbReference>
<dbReference type="PANTHER" id="PTHR15696:SF0">
    <property type="entry name" value="TELOMERASE-BINDING PROTEIN EST1A"/>
    <property type="match status" value="1"/>
</dbReference>
<evidence type="ECO:0000256" key="1">
    <source>
        <dbReference type="SAM" id="MobiDB-lite"/>
    </source>
</evidence>
<feature type="region of interest" description="Disordered" evidence="1">
    <location>
        <begin position="1"/>
        <end position="148"/>
    </location>
</feature>
<accession>A0A179F231</accession>
<evidence type="ECO:0000313" key="3">
    <source>
        <dbReference type="EMBL" id="OAQ59506.1"/>
    </source>
</evidence>